<dbReference type="GO" id="GO:0005886">
    <property type="term" value="C:plasma membrane"/>
    <property type="evidence" value="ECO:0007669"/>
    <property type="project" value="TreeGrafter"/>
</dbReference>
<organism evidence="2 3">
    <name type="scientific">Azoarcus taiwanensis</name>
    <dbReference type="NCBI Taxonomy" id="666964"/>
    <lineage>
        <taxon>Bacteria</taxon>
        <taxon>Pseudomonadati</taxon>
        <taxon>Pseudomonadota</taxon>
        <taxon>Betaproteobacteria</taxon>
        <taxon>Rhodocyclales</taxon>
        <taxon>Zoogloeaceae</taxon>
        <taxon>Azoarcus</taxon>
    </lineage>
</organism>
<comment type="caution">
    <text evidence="2">The sequence shown here is derived from an EMBL/GenBank/DDBJ whole genome shotgun (WGS) entry which is preliminary data.</text>
</comment>
<keyword evidence="1" id="KW-0472">Membrane</keyword>
<keyword evidence="1" id="KW-0812">Transmembrane</keyword>
<keyword evidence="3" id="KW-1185">Reference proteome</keyword>
<feature type="transmembrane region" description="Helical" evidence="1">
    <location>
        <begin position="714"/>
        <end position="735"/>
    </location>
</feature>
<dbReference type="RefSeq" id="WP_168988540.1">
    <property type="nucleotide sequence ID" value="NZ_CAWPHM010000305.1"/>
</dbReference>
<dbReference type="EMBL" id="WTVM01000077">
    <property type="protein sequence ID" value="NMG03841.1"/>
    <property type="molecule type" value="Genomic_DNA"/>
</dbReference>
<evidence type="ECO:0000256" key="1">
    <source>
        <dbReference type="SAM" id="Phobius"/>
    </source>
</evidence>
<gene>
    <name evidence="2" type="ORF">GPA21_12800</name>
</gene>
<protein>
    <recommendedName>
        <fullName evidence="4">Membrane transport protein MMPL domain-containing protein</fullName>
    </recommendedName>
</protein>
<feature type="transmembrane region" description="Helical" evidence="1">
    <location>
        <begin position="368"/>
        <end position="391"/>
    </location>
</feature>
<keyword evidence="1" id="KW-1133">Transmembrane helix</keyword>
<sequence length="768" mass="81003">MRLRTWIWLACAAIVVTWTGLRFTTQPPIETDLLALLPATERNSLAEEAAAQLGRLAGERAIFLIGLPTPEAARAAAADFAAAIDGPPFHRIVTIVPQPDSTALIALYEPHRTGLLPEPLSATPDLAADLSDLLEARLASPFGGGALPLADDPFGLFDAWLSTLPFLQSRLHIDDGWLSVRDASTSWVLISAELGASAFDPLVQITLTRVLEIAEDTVSSGWPEARILRAGAVFHAMNARANAEREIRLIGGGSLFAIVILLILVYRSPGPLALGLLSVGIGVSAGALATVSLFGSIHLMTLVFGASLIGEAIDYSIQYFSARLGAAADWDPGAGLKAITPALSIALATSVVGYSALALTAFPAMQQIAVFAISGLAAAWLTVVIVLPALLRKPQSAVPGRLLDLPGRLLQAWRRHGSLRVIMVSAILLVLAAAPGWWQLQTDDDIRQLITSDPSLAAQEQQLRTLTGFEPSSQFFLVTGEDEEELLQREEALTRALAAQRIDLQAVSRFVPSCHGQRESHARVKAISTSLHDTLLSVGFRESSADAWVSRQSMAPPCLTVTQWLASPVSTPFRHLWLDGADRHPASLALPTGYADVALLATAIEGLSGVTLVDKPGAVSSLFGEYRRLAGYAIAGATTLILLLLVGRYGVRGAVTILLPPVLAQAVTLGVLGYAGTVINLFNVLALLLVLGVGINYAIFMYESTAGSLLRESAALTGIMLSATTTLLSFGLLSLSSMPALAGFGSTLTLGIAVAVLLAPSALVMADR</sequence>
<dbReference type="InterPro" id="IPR050545">
    <property type="entry name" value="Mycobact_MmpL"/>
</dbReference>
<feature type="transmembrane region" description="Helical" evidence="1">
    <location>
        <begin position="629"/>
        <end position="647"/>
    </location>
</feature>
<dbReference type="PANTHER" id="PTHR33406:SF13">
    <property type="entry name" value="MEMBRANE PROTEIN YDFJ"/>
    <property type="match status" value="1"/>
</dbReference>
<feature type="transmembrane region" description="Helical" evidence="1">
    <location>
        <begin position="247"/>
        <end position="265"/>
    </location>
</feature>
<evidence type="ECO:0000313" key="2">
    <source>
        <dbReference type="EMBL" id="NMG03841.1"/>
    </source>
</evidence>
<feature type="transmembrane region" description="Helical" evidence="1">
    <location>
        <begin position="654"/>
        <end position="675"/>
    </location>
</feature>
<evidence type="ECO:0000313" key="3">
    <source>
        <dbReference type="Proteomes" id="UP000599523"/>
    </source>
</evidence>
<evidence type="ECO:0008006" key="4">
    <source>
        <dbReference type="Google" id="ProtNLM"/>
    </source>
</evidence>
<dbReference type="AlphaFoldDB" id="A0A972FKA0"/>
<feature type="transmembrane region" description="Helical" evidence="1">
    <location>
        <begin position="418"/>
        <end position="438"/>
    </location>
</feature>
<feature type="transmembrane region" description="Helical" evidence="1">
    <location>
        <begin position="338"/>
        <end position="362"/>
    </location>
</feature>
<proteinExistence type="predicted"/>
<feature type="transmembrane region" description="Helical" evidence="1">
    <location>
        <begin position="741"/>
        <end position="766"/>
    </location>
</feature>
<feature type="transmembrane region" description="Helical" evidence="1">
    <location>
        <begin position="272"/>
        <end position="291"/>
    </location>
</feature>
<accession>A0A972FKA0</accession>
<dbReference type="PANTHER" id="PTHR33406">
    <property type="entry name" value="MEMBRANE PROTEIN MJ1562-RELATED"/>
    <property type="match status" value="1"/>
</dbReference>
<dbReference type="Proteomes" id="UP000599523">
    <property type="component" value="Unassembled WGS sequence"/>
</dbReference>
<dbReference type="Gene3D" id="1.20.1640.10">
    <property type="entry name" value="Multidrug efflux transporter AcrB transmembrane domain"/>
    <property type="match status" value="2"/>
</dbReference>
<dbReference type="SUPFAM" id="SSF82866">
    <property type="entry name" value="Multidrug efflux transporter AcrB transmembrane domain"/>
    <property type="match status" value="2"/>
</dbReference>
<feature type="transmembrane region" description="Helical" evidence="1">
    <location>
        <begin position="681"/>
        <end position="702"/>
    </location>
</feature>
<name>A0A972FKA0_9RHOO</name>
<reference evidence="2" key="1">
    <citation type="submission" date="2019-12" db="EMBL/GenBank/DDBJ databases">
        <title>Comparative genomics gives insights into the taxonomy of the Azoarcus-Aromatoleum group and reveals separate origins of nif in the plant-associated Azoarcus and non-plant-associated Aromatoleum sub-groups.</title>
        <authorList>
            <person name="Lafos M."/>
            <person name="Maluk M."/>
            <person name="Batista M."/>
            <person name="Junghare M."/>
            <person name="Carmona M."/>
            <person name="Faoro H."/>
            <person name="Cruz L.M."/>
            <person name="Battistoni F."/>
            <person name="De Souza E."/>
            <person name="Pedrosa F."/>
            <person name="Chen W.-M."/>
            <person name="Poole P.S."/>
            <person name="Dixon R.A."/>
            <person name="James E.K."/>
        </authorList>
    </citation>
    <scope>NUCLEOTIDE SEQUENCE</scope>
    <source>
        <strain evidence="2">NSC3</strain>
    </source>
</reference>